<dbReference type="RefSeq" id="XP_062876712.1">
    <property type="nucleotide sequence ID" value="XM_063020642.1"/>
</dbReference>
<evidence type="ECO:0000313" key="14">
    <source>
        <dbReference type="Proteomes" id="UP001338582"/>
    </source>
</evidence>
<keyword evidence="7" id="KW-0206">Cytoskeleton</keyword>
<dbReference type="InterPro" id="IPR047149">
    <property type="entry name" value="KIF11-like"/>
</dbReference>
<dbReference type="Pfam" id="PF00225">
    <property type="entry name" value="Kinesin"/>
    <property type="match status" value="1"/>
</dbReference>
<feature type="binding site" evidence="8">
    <location>
        <begin position="108"/>
        <end position="115"/>
    </location>
    <ligand>
        <name>ATP</name>
        <dbReference type="ChEBI" id="CHEBI:30616"/>
    </ligand>
</feature>
<dbReference type="KEGG" id="asau:88172664"/>
<evidence type="ECO:0000313" key="13">
    <source>
        <dbReference type="EMBL" id="WPK24329.1"/>
    </source>
</evidence>
<reference evidence="13 14" key="1">
    <citation type="submission" date="2023-10" db="EMBL/GenBank/DDBJ databases">
        <title>Draft Genome Sequence of Candida saopaulonensis from a very Premature Infant with Sepsis.</title>
        <authorList>
            <person name="Ning Y."/>
            <person name="Dai R."/>
            <person name="Xiao M."/>
            <person name="Xu Y."/>
            <person name="Yan Q."/>
            <person name="Zhang L."/>
        </authorList>
    </citation>
    <scope>NUCLEOTIDE SEQUENCE [LARGE SCALE GENOMIC DNA]</scope>
    <source>
        <strain evidence="13 14">19XY460</strain>
    </source>
</reference>
<dbReference type="InterPro" id="IPR027417">
    <property type="entry name" value="P-loop_NTPase"/>
</dbReference>
<dbReference type="GO" id="GO:0000073">
    <property type="term" value="P:initial mitotic spindle pole body separation"/>
    <property type="evidence" value="ECO:0007669"/>
    <property type="project" value="TreeGrafter"/>
</dbReference>
<keyword evidence="5 8" id="KW-0067">ATP-binding</keyword>
<evidence type="ECO:0000256" key="9">
    <source>
        <dbReference type="RuleBase" id="RU000394"/>
    </source>
</evidence>
<proteinExistence type="inferred from homology"/>
<sequence>MSDNIQVVVRCRARNDKEVAARSPAILELPDPVYAGGSSYIHVNLNSDSNSHNSAYSHGSTSQKGQKRFKVDQVYGPGADQALLFENVAAPLFLDFVQGSNVTILAYGQTGLGKTHTMCGDFYGDGSGIIPRVLSRLFAELVGSDYMVKMSCIELYKEELRDLIDDDLSLASVRAKLRLVPDLGRDSAAAAPPKIQNLCELPIDTADMALRVVERCLGKRRVGATKLNDFSSRSHTILSINLYKEVASSSGNPQYRVSRMNLVDLAGSEDINKSGAVNERAREAGSINQSLLALGKVINCLSEGKDPKHVPYRESKLTRLLQGLLGGKTKTALIATVSPAQINISETLSTLNYALKAKNIKNIPQSIHDSETMLKRVLVSDLSAQVARLTRDMLASKDKEDFVKISQENYTEYTSNVNHLQSHLEEKKTRVSSLELALDTKNAEIGSLKSQLANVERRIVDFTAEMATKDKEIMRLNQNFFKLQEKHLRQNQKLGQIMENNIADINQNLKNMITGIASNRDKISHSLESSKRKLIDDLISSQTKLAQGIEELQKVLDIRDFTNSVVENNFDVSLFRQEFDKYDVASEFHHLGSAQGKLRQDTGELLRAEAHQPLVDEFVRQSHDEANIAKQRLLSEITGTIDTMFSAHQGKLERALGQIALNVLSSTEDKLVTKFDEFDRETRIVTGKIEDKTAHLKRNISALEEGFDTNKAIVRDQIVTMVEQRLSKGVTALTGTALSETDGAENGILQTFERLSHEISHSGESFQGNIVAASADLSNFAQTLSTISPGQASPERPGHLAVRLVNTLGSPKEKKRKFSPMKVEEKLQHSRIPQLSPVIKR</sequence>
<dbReference type="PROSITE" id="PS00411">
    <property type="entry name" value="KINESIN_MOTOR_1"/>
    <property type="match status" value="1"/>
</dbReference>
<dbReference type="GO" id="GO:0005876">
    <property type="term" value="C:spindle microtubule"/>
    <property type="evidence" value="ECO:0007669"/>
    <property type="project" value="TreeGrafter"/>
</dbReference>
<feature type="coiled-coil region" evidence="10">
    <location>
        <begin position="424"/>
        <end position="472"/>
    </location>
</feature>
<dbReference type="PANTHER" id="PTHR47970">
    <property type="entry name" value="KINESIN-LIKE PROTEIN KIF11"/>
    <property type="match status" value="1"/>
</dbReference>
<keyword evidence="2" id="KW-0963">Cytoplasm</keyword>
<dbReference type="InterPro" id="IPR036961">
    <property type="entry name" value="Kinesin_motor_dom_sf"/>
</dbReference>
<evidence type="ECO:0000256" key="6">
    <source>
        <dbReference type="ARBA" id="ARBA00023175"/>
    </source>
</evidence>
<evidence type="ECO:0000259" key="12">
    <source>
        <dbReference type="PROSITE" id="PS50067"/>
    </source>
</evidence>
<dbReference type="Gene3D" id="3.40.850.10">
    <property type="entry name" value="Kinesin motor domain"/>
    <property type="match status" value="1"/>
</dbReference>
<evidence type="ECO:0000256" key="11">
    <source>
        <dbReference type="SAM" id="MobiDB-lite"/>
    </source>
</evidence>
<evidence type="ECO:0000256" key="1">
    <source>
        <dbReference type="ARBA" id="ARBA00004245"/>
    </source>
</evidence>
<dbReference type="SUPFAM" id="SSF52540">
    <property type="entry name" value="P-loop containing nucleoside triphosphate hydrolases"/>
    <property type="match status" value="1"/>
</dbReference>
<dbReference type="PROSITE" id="PS50067">
    <property type="entry name" value="KINESIN_MOTOR_2"/>
    <property type="match status" value="1"/>
</dbReference>
<feature type="domain" description="Kinesin motor" evidence="12">
    <location>
        <begin position="4"/>
        <end position="360"/>
    </location>
</feature>
<protein>
    <recommendedName>
        <fullName evidence="9">Kinesin-like protein</fullName>
    </recommendedName>
</protein>
<evidence type="ECO:0000256" key="3">
    <source>
        <dbReference type="ARBA" id="ARBA00022701"/>
    </source>
</evidence>
<dbReference type="InterPro" id="IPR019821">
    <property type="entry name" value="Kinesin_motor_CS"/>
</dbReference>
<dbReference type="GO" id="GO:0008017">
    <property type="term" value="F:microtubule binding"/>
    <property type="evidence" value="ECO:0007669"/>
    <property type="project" value="InterPro"/>
</dbReference>
<evidence type="ECO:0000256" key="2">
    <source>
        <dbReference type="ARBA" id="ARBA00022490"/>
    </source>
</evidence>
<dbReference type="GO" id="GO:0005524">
    <property type="term" value="F:ATP binding"/>
    <property type="evidence" value="ECO:0007669"/>
    <property type="project" value="UniProtKB-UniRule"/>
</dbReference>
<dbReference type="PRINTS" id="PR00380">
    <property type="entry name" value="KINESINHEAVY"/>
</dbReference>
<evidence type="ECO:0000256" key="8">
    <source>
        <dbReference type="PROSITE-ProRule" id="PRU00283"/>
    </source>
</evidence>
<feature type="region of interest" description="Disordered" evidence="11">
    <location>
        <begin position="811"/>
        <end position="841"/>
    </location>
</feature>
<organism evidence="13 14">
    <name type="scientific">Australozyma saopauloensis</name>
    <dbReference type="NCBI Taxonomy" id="291208"/>
    <lineage>
        <taxon>Eukaryota</taxon>
        <taxon>Fungi</taxon>
        <taxon>Dikarya</taxon>
        <taxon>Ascomycota</taxon>
        <taxon>Saccharomycotina</taxon>
        <taxon>Pichiomycetes</taxon>
        <taxon>Metschnikowiaceae</taxon>
        <taxon>Australozyma</taxon>
    </lineage>
</organism>
<keyword evidence="3 9" id="KW-0493">Microtubule</keyword>
<dbReference type="GO" id="GO:0072686">
    <property type="term" value="C:mitotic spindle"/>
    <property type="evidence" value="ECO:0007669"/>
    <property type="project" value="TreeGrafter"/>
</dbReference>
<dbReference type="EMBL" id="CP138895">
    <property type="protein sequence ID" value="WPK24329.1"/>
    <property type="molecule type" value="Genomic_DNA"/>
</dbReference>
<evidence type="ECO:0000256" key="5">
    <source>
        <dbReference type="ARBA" id="ARBA00022840"/>
    </source>
</evidence>
<dbReference type="Proteomes" id="UP001338582">
    <property type="component" value="Chromosome 2"/>
</dbReference>
<dbReference type="GO" id="GO:0007018">
    <property type="term" value="P:microtubule-based movement"/>
    <property type="evidence" value="ECO:0007669"/>
    <property type="project" value="InterPro"/>
</dbReference>
<dbReference type="GO" id="GO:0008574">
    <property type="term" value="F:plus-end-directed microtubule motor activity"/>
    <property type="evidence" value="ECO:0007669"/>
    <property type="project" value="TreeGrafter"/>
</dbReference>
<accession>A0AAX4H7F1</accession>
<keyword evidence="10" id="KW-0175">Coiled coil</keyword>
<comment type="subcellular location">
    <subcellularLocation>
        <location evidence="1">Cytoplasm</location>
        <location evidence="1">Cytoskeleton</location>
    </subcellularLocation>
</comment>
<name>A0AAX4H7F1_9ASCO</name>
<keyword evidence="4 8" id="KW-0547">Nucleotide-binding</keyword>
<dbReference type="InterPro" id="IPR001752">
    <property type="entry name" value="Kinesin_motor_dom"/>
</dbReference>
<dbReference type="PANTHER" id="PTHR47970:SF12">
    <property type="entry name" value="KINESIN FAMILY MEMBER 11"/>
    <property type="match status" value="1"/>
</dbReference>
<comment type="similarity">
    <text evidence="8 9">Belongs to the TRAFAC class myosin-kinesin ATPase superfamily. Kinesin family.</text>
</comment>
<evidence type="ECO:0000256" key="7">
    <source>
        <dbReference type="ARBA" id="ARBA00023212"/>
    </source>
</evidence>
<dbReference type="GO" id="GO:0005634">
    <property type="term" value="C:nucleus"/>
    <property type="evidence" value="ECO:0007669"/>
    <property type="project" value="TreeGrafter"/>
</dbReference>
<dbReference type="SMART" id="SM00129">
    <property type="entry name" value="KISc"/>
    <property type="match status" value="1"/>
</dbReference>
<keyword evidence="6 8" id="KW-0505">Motor protein</keyword>
<keyword evidence="14" id="KW-1185">Reference proteome</keyword>
<dbReference type="AlphaFoldDB" id="A0AAX4H7F1"/>
<gene>
    <name evidence="13" type="ORF">PUMCH_001599</name>
</gene>
<evidence type="ECO:0000256" key="4">
    <source>
        <dbReference type="ARBA" id="ARBA00022741"/>
    </source>
</evidence>
<dbReference type="GeneID" id="88172664"/>
<evidence type="ECO:0000256" key="10">
    <source>
        <dbReference type="SAM" id="Coils"/>
    </source>
</evidence>